<keyword evidence="1 3" id="KW-0853">WD repeat</keyword>
<comment type="caution">
    <text evidence="5">The sequence shown here is derived from an EMBL/GenBank/DDBJ whole genome shotgun (WGS) entry which is preliminary data.</text>
</comment>
<sequence>MDGHFDAVSCMAKNPNYLKGIFSGSMDGDIRLWDIASKVRLWTVRATLEELFTPGKSSETKTNAIAWNPMEPMNFTAGLPREKRKRYYDETVKNRYQHVSEVKSIGGRLRQEMIEAAKKKEERRKDHSAPGKVVTREKNRQGS</sequence>
<evidence type="ECO:0000256" key="3">
    <source>
        <dbReference type="PROSITE-ProRule" id="PRU00221"/>
    </source>
</evidence>
<evidence type="ECO:0000313" key="6">
    <source>
        <dbReference type="Proteomes" id="UP001346149"/>
    </source>
</evidence>
<proteinExistence type="predicted"/>
<dbReference type="SUPFAM" id="SSF50978">
    <property type="entry name" value="WD40 repeat-like"/>
    <property type="match status" value="1"/>
</dbReference>
<dbReference type="PROSITE" id="PS50082">
    <property type="entry name" value="WD_REPEATS_2"/>
    <property type="match status" value="1"/>
</dbReference>
<dbReference type="InterPro" id="IPR001680">
    <property type="entry name" value="WD40_rpt"/>
</dbReference>
<dbReference type="InterPro" id="IPR036322">
    <property type="entry name" value="WD40_repeat_dom_sf"/>
</dbReference>
<dbReference type="PANTHER" id="PTHR22851">
    <property type="entry name" value="U3 SMALL NUCLEOLAR RNA U3 SNORNA ASSOCIATED PROTEIN"/>
    <property type="match status" value="1"/>
</dbReference>
<reference evidence="5 6" key="1">
    <citation type="journal article" date="2023" name="Hortic Res">
        <title>Pangenome of water caltrop reveals structural variations and asymmetric subgenome divergence after allopolyploidization.</title>
        <authorList>
            <person name="Zhang X."/>
            <person name="Chen Y."/>
            <person name="Wang L."/>
            <person name="Yuan Y."/>
            <person name="Fang M."/>
            <person name="Shi L."/>
            <person name="Lu R."/>
            <person name="Comes H.P."/>
            <person name="Ma Y."/>
            <person name="Chen Y."/>
            <person name="Huang G."/>
            <person name="Zhou Y."/>
            <person name="Zheng Z."/>
            <person name="Qiu Y."/>
        </authorList>
    </citation>
    <scope>NUCLEOTIDE SEQUENCE [LARGE SCALE GENOMIC DNA]</scope>
    <source>
        <strain evidence="5">F231</strain>
    </source>
</reference>
<keyword evidence="6" id="KW-1185">Reference proteome</keyword>
<dbReference type="EMBL" id="JAXQNO010000004">
    <property type="protein sequence ID" value="KAK4799069.1"/>
    <property type="molecule type" value="Genomic_DNA"/>
</dbReference>
<dbReference type="Proteomes" id="UP001346149">
    <property type="component" value="Unassembled WGS sequence"/>
</dbReference>
<keyword evidence="2" id="KW-0677">Repeat</keyword>
<dbReference type="Gene3D" id="2.130.10.10">
    <property type="entry name" value="YVTN repeat-like/Quinoprotein amine dehydrogenase"/>
    <property type="match status" value="1"/>
</dbReference>
<protein>
    <recommendedName>
        <fullName evidence="7">WD repeat and SOF domain-containing protein 1</fullName>
    </recommendedName>
</protein>
<organism evidence="5 6">
    <name type="scientific">Trapa natans</name>
    <name type="common">Water chestnut</name>
    <dbReference type="NCBI Taxonomy" id="22666"/>
    <lineage>
        <taxon>Eukaryota</taxon>
        <taxon>Viridiplantae</taxon>
        <taxon>Streptophyta</taxon>
        <taxon>Embryophyta</taxon>
        <taxon>Tracheophyta</taxon>
        <taxon>Spermatophyta</taxon>
        <taxon>Magnoliopsida</taxon>
        <taxon>eudicotyledons</taxon>
        <taxon>Gunneridae</taxon>
        <taxon>Pentapetalae</taxon>
        <taxon>rosids</taxon>
        <taxon>malvids</taxon>
        <taxon>Myrtales</taxon>
        <taxon>Lythraceae</taxon>
        <taxon>Trapa</taxon>
    </lineage>
</organism>
<evidence type="ECO:0008006" key="7">
    <source>
        <dbReference type="Google" id="ProtNLM"/>
    </source>
</evidence>
<evidence type="ECO:0000313" key="5">
    <source>
        <dbReference type="EMBL" id="KAK4799069.1"/>
    </source>
</evidence>
<dbReference type="GO" id="GO:0032040">
    <property type="term" value="C:small-subunit processome"/>
    <property type="evidence" value="ECO:0007669"/>
    <property type="project" value="TreeGrafter"/>
</dbReference>
<dbReference type="InterPro" id="IPR051733">
    <property type="entry name" value="WD_repeat_DCAF13/WDSOF1"/>
</dbReference>
<dbReference type="Pfam" id="PF00400">
    <property type="entry name" value="WD40"/>
    <property type="match status" value="1"/>
</dbReference>
<accession>A0AAN7RBI2</accession>
<feature type="region of interest" description="Disordered" evidence="4">
    <location>
        <begin position="117"/>
        <end position="143"/>
    </location>
</feature>
<dbReference type="InterPro" id="IPR015943">
    <property type="entry name" value="WD40/YVTN_repeat-like_dom_sf"/>
</dbReference>
<dbReference type="PROSITE" id="PS00678">
    <property type="entry name" value="WD_REPEATS_1"/>
    <property type="match status" value="1"/>
</dbReference>
<dbReference type="AlphaFoldDB" id="A0AAN7RBI2"/>
<name>A0AAN7RBI2_TRANT</name>
<evidence type="ECO:0000256" key="2">
    <source>
        <dbReference type="ARBA" id="ARBA00022737"/>
    </source>
</evidence>
<evidence type="ECO:0000256" key="4">
    <source>
        <dbReference type="SAM" id="MobiDB-lite"/>
    </source>
</evidence>
<dbReference type="PROSITE" id="PS50294">
    <property type="entry name" value="WD_REPEATS_REGION"/>
    <property type="match status" value="1"/>
</dbReference>
<dbReference type="GO" id="GO:0000462">
    <property type="term" value="P:maturation of SSU-rRNA from tricistronic rRNA transcript (SSU-rRNA, 5.8S rRNA, LSU-rRNA)"/>
    <property type="evidence" value="ECO:0007669"/>
    <property type="project" value="TreeGrafter"/>
</dbReference>
<gene>
    <name evidence="5" type="ORF">SAY86_024434</name>
</gene>
<dbReference type="InterPro" id="IPR019775">
    <property type="entry name" value="WD40_repeat_CS"/>
</dbReference>
<evidence type="ECO:0000256" key="1">
    <source>
        <dbReference type="ARBA" id="ARBA00022574"/>
    </source>
</evidence>
<feature type="repeat" description="WD" evidence="3">
    <location>
        <begin position="1"/>
        <end position="43"/>
    </location>
</feature>
<dbReference type="PANTHER" id="PTHR22851:SF0">
    <property type="entry name" value="DDB1- AND CUL4-ASSOCIATED FACTOR 13"/>
    <property type="match status" value="1"/>
</dbReference>